<proteinExistence type="predicted"/>
<evidence type="ECO:0000313" key="2">
    <source>
        <dbReference type="EMBL" id="TWT71345.1"/>
    </source>
</evidence>
<gene>
    <name evidence="2" type="ORF">Pan14r_36550</name>
</gene>
<protein>
    <submittedName>
        <fullName evidence="2">Uncharacterized protein</fullName>
    </submittedName>
</protein>
<sequence>MSSGNVGPMARRRRHTPTCGDGLPVWPDRFSIGPANADNLWLPSRRMMSATRDSHASMLPDRRWHEPPFAAGISVNAAGQ</sequence>
<feature type="region of interest" description="Disordered" evidence="1">
    <location>
        <begin position="1"/>
        <end position="23"/>
    </location>
</feature>
<reference evidence="2 3" key="1">
    <citation type="submission" date="2019-02" db="EMBL/GenBank/DDBJ databases">
        <title>Deep-cultivation of Planctomycetes and their phenomic and genomic characterization uncovers novel biology.</title>
        <authorList>
            <person name="Wiegand S."/>
            <person name="Jogler M."/>
            <person name="Boedeker C."/>
            <person name="Pinto D."/>
            <person name="Vollmers J."/>
            <person name="Rivas-Marin E."/>
            <person name="Kohn T."/>
            <person name="Peeters S.H."/>
            <person name="Heuer A."/>
            <person name="Rast P."/>
            <person name="Oberbeckmann S."/>
            <person name="Bunk B."/>
            <person name="Jeske O."/>
            <person name="Meyerdierks A."/>
            <person name="Storesund J.E."/>
            <person name="Kallscheuer N."/>
            <person name="Luecker S."/>
            <person name="Lage O.M."/>
            <person name="Pohl T."/>
            <person name="Merkel B.J."/>
            <person name="Hornburger P."/>
            <person name="Mueller R.-W."/>
            <person name="Bruemmer F."/>
            <person name="Labrenz M."/>
            <person name="Spormann A.M."/>
            <person name="Op Den Camp H."/>
            <person name="Overmann J."/>
            <person name="Amann R."/>
            <person name="Jetten M.S.M."/>
            <person name="Mascher T."/>
            <person name="Medema M.H."/>
            <person name="Devos D.P."/>
            <person name="Kaster A.-K."/>
            <person name="Ovreas L."/>
            <person name="Rohde M."/>
            <person name="Galperin M.Y."/>
            <person name="Jogler C."/>
        </authorList>
    </citation>
    <scope>NUCLEOTIDE SEQUENCE [LARGE SCALE GENOMIC DNA]</scope>
    <source>
        <strain evidence="2 3">Pan14r</strain>
    </source>
</reference>
<feature type="region of interest" description="Disordered" evidence="1">
    <location>
        <begin position="59"/>
        <end position="80"/>
    </location>
</feature>
<keyword evidence="3" id="KW-1185">Reference proteome</keyword>
<name>A0A5C5YAK4_9PLAN</name>
<dbReference type="EMBL" id="SJPL01000001">
    <property type="protein sequence ID" value="TWT71345.1"/>
    <property type="molecule type" value="Genomic_DNA"/>
</dbReference>
<evidence type="ECO:0000313" key="3">
    <source>
        <dbReference type="Proteomes" id="UP000317238"/>
    </source>
</evidence>
<comment type="caution">
    <text evidence="2">The sequence shown here is derived from an EMBL/GenBank/DDBJ whole genome shotgun (WGS) entry which is preliminary data.</text>
</comment>
<organism evidence="2 3">
    <name type="scientific">Crateriforma conspicua</name>
    <dbReference type="NCBI Taxonomy" id="2527996"/>
    <lineage>
        <taxon>Bacteria</taxon>
        <taxon>Pseudomonadati</taxon>
        <taxon>Planctomycetota</taxon>
        <taxon>Planctomycetia</taxon>
        <taxon>Planctomycetales</taxon>
        <taxon>Planctomycetaceae</taxon>
        <taxon>Crateriforma</taxon>
    </lineage>
</organism>
<dbReference type="Proteomes" id="UP000317238">
    <property type="component" value="Unassembled WGS sequence"/>
</dbReference>
<dbReference type="AlphaFoldDB" id="A0A5C5YAK4"/>
<accession>A0A5C5YAK4</accession>
<evidence type="ECO:0000256" key="1">
    <source>
        <dbReference type="SAM" id="MobiDB-lite"/>
    </source>
</evidence>